<comment type="caution">
    <text evidence="1">The sequence shown here is derived from an EMBL/GenBank/DDBJ whole genome shotgun (WGS) entry which is preliminary data.</text>
</comment>
<name>A0ABQ0A715_9GAMM</name>
<evidence type="ECO:0008006" key="3">
    <source>
        <dbReference type="Google" id="ProtNLM"/>
    </source>
</evidence>
<accession>A0ABQ0A715</accession>
<dbReference type="Proteomes" id="UP001465153">
    <property type="component" value="Unassembled WGS sequence"/>
</dbReference>
<evidence type="ECO:0000313" key="1">
    <source>
        <dbReference type="EMBL" id="GAA6167440.1"/>
    </source>
</evidence>
<keyword evidence="2" id="KW-1185">Reference proteome</keyword>
<reference evidence="1 2" key="1">
    <citation type="submission" date="2024-04" db="EMBL/GenBank/DDBJ databases">
        <title>Draft genome sequence of Sessilibacter corallicola NBRC 116591.</title>
        <authorList>
            <person name="Miyakawa T."/>
            <person name="Kusuya Y."/>
            <person name="Miura T."/>
        </authorList>
    </citation>
    <scope>NUCLEOTIDE SEQUENCE [LARGE SCALE GENOMIC DNA]</scope>
    <source>
        <strain evidence="1 2">KU-00831-HH</strain>
    </source>
</reference>
<dbReference type="RefSeq" id="WP_353302079.1">
    <property type="nucleotide sequence ID" value="NZ_BAABWN010000003.1"/>
</dbReference>
<evidence type="ECO:0000313" key="2">
    <source>
        <dbReference type="Proteomes" id="UP001465153"/>
    </source>
</evidence>
<dbReference type="EMBL" id="BAABWN010000003">
    <property type="protein sequence ID" value="GAA6167440.1"/>
    <property type="molecule type" value="Genomic_DNA"/>
</dbReference>
<protein>
    <recommendedName>
        <fullName evidence="3">Lipoprotein</fullName>
    </recommendedName>
</protein>
<gene>
    <name evidence="1" type="ORF">NBRC116591_12500</name>
</gene>
<sequence length="225" mass="25299">MYRYFKLSIVGCLFVVTGCATLEQKRQAIEASLDESERAYLVGKYSTQCKGNSNKTKCAQHFNSISVSFKSTDNDRIWDRLASTQGGFSGNSVYDEVKPELDEKSIYFCRILPEGEYKFYTTSYWNYAGGGSGYSLRKEDYFTVPFSLKAEKITTVDHIKLTTRQGKNLIGLALTLPGQLELKPLSEEELSLAIKKCPVEAHDKPIVQSGLSEKEYSSPFVRSVN</sequence>
<organism evidence="1 2">
    <name type="scientific">Sessilibacter corallicola</name>
    <dbReference type="NCBI Taxonomy" id="2904075"/>
    <lineage>
        <taxon>Bacteria</taxon>
        <taxon>Pseudomonadati</taxon>
        <taxon>Pseudomonadota</taxon>
        <taxon>Gammaproteobacteria</taxon>
        <taxon>Cellvibrionales</taxon>
        <taxon>Cellvibrionaceae</taxon>
        <taxon>Sessilibacter</taxon>
    </lineage>
</organism>
<dbReference type="PROSITE" id="PS51257">
    <property type="entry name" value="PROKAR_LIPOPROTEIN"/>
    <property type="match status" value="1"/>
</dbReference>
<proteinExistence type="predicted"/>